<feature type="compositionally biased region" description="Polar residues" evidence="6">
    <location>
        <begin position="16"/>
        <end position="40"/>
    </location>
</feature>
<dbReference type="GeneID" id="54548327"/>
<dbReference type="PROSITE" id="PS00463">
    <property type="entry name" value="ZN2_CY6_FUNGAL_1"/>
    <property type="match status" value="1"/>
</dbReference>
<dbReference type="CDD" id="cd12148">
    <property type="entry name" value="fungal_TF_MHR"/>
    <property type="match status" value="1"/>
</dbReference>
<keyword evidence="9" id="KW-1185">Reference proteome</keyword>
<dbReference type="PANTHER" id="PTHR47338:SF11">
    <property type="entry name" value="ZN(II)2CYS6 TRANSCRIPTION FACTOR (EUROFUNG)"/>
    <property type="match status" value="1"/>
</dbReference>
<dbReference type="Proteomes" id="UP000800097">
    <property type="component" value="Unassembled WGS sequence"/>
</dbReference>
<protein>
    <recommendedName>
        <fullName evidence="7">Zn(2)-C6 fungal-type domain-containing protein</fullName>
    </recommendedName>
</protein>
<dbReference type="InterPro" id="IPR001138">
    <property type="entry name" value="Zn2Cys6_DnaBD"/>
</dbReference>
<evidence type="ECO:0000256" key="2">
    <source>
        <dbReference type="ARBA" id="ARBA00022723"/>
    </source>
</evidence>
<feature type="compositionally biased region" description="Basic and acidic residues" evidence="6">
    <location>
        <begin position="343"/>
        <end position="356"/>
    </location>
</feature>
<dbReference type="CDD" id="cd00067">
    <property type="entry name" value="GAL4"/>
    <property type="match status" value="1"/>
</dbReference>
<evidence type="ECO:0000256" key="1">
    <source>
        <dbReference type="ARBA" id="ARBA00004123"/>
    </source>
</evidence>
<proteinExistence type="predicted"/>
<reference evidence="8" key="1">
    <citation type="journal article" date="2020" name="Stud. Mycol.">
        <title>101 Dothideomycetes genomes: a test case for predicting lifestyles and emergence of pathogens.</title>
        <authorList>
            <person name="Haridas S."/>
            <person name="Albert R."/>
            <person name="Binder M."/>
            <person name="Bloem J."/>
            <person name="Labutti K."/>
            <person name="Salamov A."/>
            <person name="Andreopoulos B."/>
            <person name="Baker S."/>
            <person name="Barry K."/>
            <person name="Bills G."/>
            <person name="Bluhm B."/>
            <person name="Cannon C."/>
            <person name="Castanera R."/>
            <person name="Culley D."/>
            <person name="Daum C."/>
            <person name="Ezra D."/>
            <person name="Gonzalez J."/>
            <person name="Henrissat B."/>
            <person name="Kuo A."/>
            <person name="Liang C."/>
            <person name="Lipzen A."/>
            <person name="Lutzoni F."/>
            <person name="Magnuson J."/>
            <person name="Mondo S."/>
            <person name="Nolan M."/>
            <person name="Ohm R."/>
            <person name="Pangilinan J."/>
            <person name="Park H.-J."/>
            <person name="Ramirez L."/>
            <person name="Alfaro M."/>
            <person name="Sun H."/>
            <person name="Tritt A."/>
            <person name="Yoshinaga Y."/>
            <person name="Zwiers L.-H."/>
            <person name="Turgeon B."/>
            <person name="Goodwin S."/>
            <person name="Spatafora J."/>
            <person name="Crous P."/>
            <person name="Grigoriev I."/>
        </authorList>
    </citation>
    <scope>NUCLEOTIDE SEQUENCE</scope>
    <source>
        <strain evidence="8">CBS 379.55</strain>
    </source>
</reference>
<dbReference type="GO" id="GO:0003677">
    <property type="term" value="F:DNA binding"/>
    <property type="evidence" value="ECO:0007669"/>
    <property type="project" value="InterPro"/>
</dbReference>
<dbReference type="SMART" id="SM00066">
    <property type="entry name" value="GAL4"/>
    <property type="match status" value="1"/>
</dbReference>
<feature type="region of interest" description="Disordered" evidence="6">
    <location>
        <begin position="314"/>
        <end position="412"/>
    </location>
</feature>
<dbReference type="Gene3D" id="4.10.240.10">
    <property type="entry name" value="Zn(2)-C6 fungal-type DNA-binding domain"/>
    <property type="match status" value="1"/>
</dbReference>
<feature type="compositionally biased region" description="Low complexity" evidence="6">
    <location>
        <begin position="314"/>
        <end position="325"/>
    </location>
</feature>
<dbReference type="RefSeq" id="XP_033657555.1">
    <property type="nucleotide sequence ID" value="XM_033795152.1"/>
</dbReference>
<feature type="compositionally biased region" description="Polar residues" evidence="6">
    <location>
        <begin position="88"/>
        <end position="101"/>
    </location>
</feature>
<dbReference type="SUPFAM" id="SSF57701">
    <property type="entry name" value="Zn2/Cys6 DNA-binding domain"/>
    <property type="match status" value="1"/>
</dbReference>
<dbReference type="EMBL" id="ML986485">
    <property type="protein sequence ID" value="KAF2280016.1"/>
    <property type="molecule type" value="Genomic_DNA"/>
</dbReference>
<keyword evidence="3" id="KW-0805">Transcription regulation</keyword>
<gene>
    <name evidence="8" type="ORF">EI97DRAFT_368784</name>
</gene>
<dbReference type="InterPro" id="IPR036864">
    <property type="entry name" value="Zn2-C6_fun-type_DNA-bd_sf"/>
</dbReference>
<dbReference type="InterPro" id="IPR007219">
    <property type="entry name" value="XnlR_reg_dom"/>
</dbReference>
<evidence type="ECO:0000256" key="3">
    <source>
        <dbReference type="ARBA" id="ARBA00023015"/>
    </source>
</evidence>
<dbReference type="GO" id="GO:0006351">
    <property type="term" value="P:DNA-templated transcription"/>
    <property type="evidence" value="ECO:0007669"/>
    <property type="project" value="InterPro"/>
</dbReference>
<keyword evidence="4" id="KW-0804">Transcription</keyword>
<sequence>MNRLPSIPSRPAPPHTYSSYDSYQRYTVAPSQSDIFSSSRYHPPREPEGGHNNAQKLPSLRTLLEPEYLDTKLPDPPPRLEGGRPAQLQDSSVRYGSSSPTLKRRHDFDGYSHSLNESNAIASRVPHVQHAGHHTTPSDPHSLSFSMPAPTPHPHPPESSRHGSFGRPLYDTSYRQPSTATAIPASSNPLGTLTRQPAHDEASDPAKPARRRTEGSSRAPVRASRCIGERVIPGEGLCWIYEDGTFCRAVIDGEPVNPSWGITKAGKPRKRLAQACLTCREKKIKCEPGYPKCHQCAKSQRACRGGLNQLGMSNASGETSPSSSSGLFKNPSMELVSPVAGPDKTRALEEQRDTSRTTEAWSAAVGSSFRLRNPRPTTLVDPRGMSVHSADSDWSGSFNPGDPDDPRRGSHHDQLALQWEQDPYETDPSLTMHLLDLYFRHAGRATYGMFPPQPFSKWVEANREKNQDHLMLLYSVLAIGSIYSPDPDKQLLGKRFAAVAAYAMDKRFGKFTLQLCQSRLMLALYNFARGNAQEAWDYCGAGIRALSALKLNTEEGIKELRDSTSDLDYGLDSRTWEECCRRTFWFGFLMDVSSTAFTATTSPDLMLRQRYNGFCGGNLCVISIEDVFVRLPCVESSYESSSPGDTPYFDLELLSPHGSTPPVLGHMACLILISAIWGEVLTFTRRAAHRPDAGFERLYEAFYSKTYERLDSWCNMLPPNLQYTPQNLENSIVDGTVATFVGLHALYHTTVIRLNRHVRLAAFSNESVGRNIERSFRTASNFLSMIHSLTSASPPGRLPGKAFYSTPFPGYALMLSVDVITSAGTVPTLPALIESIGTTIPYMEELATIWASARFQQKAISQRLNKLVEVARQEEQGVRNGSFGDFWRVPDSLDTGFGAEDAVYGANDQMLFEVIGKLTGR</sequence>
<dbReference type="Pfam" id="PF04082">
    <property type="entry name" value="Fungal_trans"/>
    <property type="match status" value="1"/>
</dbReference>
<feature type="compositionally biased region" description="Polar residues" evidence="6">
    <location>
        <begin position="173"/>
        <end position="195"/>
    </location>
</feature>
<organism evidence="8 9">
    <name type="scientific">Westerdykella ornata</name>
    <dbReference type="NCBI Taxonomy" id="318751"/>
    <lineage>
        <taxon>Eukaryota</taxon>
        <taxon>Fungi</taxon>
        <taxon>Dikarya</taxon>
        <taxon>Ascomycota</taxon>
        <taxon>Pezizomycotina</taxon>
        <taxon>Dothideomycetes</taxon>
        <taxon>Pleosporomycetidae</taxon>
        <taxon>Pleosporales</taxon>
        <taxon>Sporormiaceae</taxon>
        <taxon>Westerdykella</taxon>
    </lineage>
</organism>
<keyword evidence="5" id="KW-0539">Nucleus</keyword>
<dbReference type="GO" id="GO:0000981">
    <property type="term" value="F:DNA-binding transcription factor activity, RNA polymerase II-specific"/>
    <property type="evidence" value="ECO:0007669"/>
    <property type="project" value="InterPro"/>
</dbReference>
<dbReference type="Pfam" id="PF00172">
    <property type="entry name" value="Zn_clus"/>
    <property type="match status" value="1"/>
</dbReference>
<dbReference type="GO" id="GO:0005634">
    <property type="term" value="C:nucleus"/>
    <property type="evidence" value="ECO:0007669"/>
    <property type="project" value="UniProtKB-SubCell"/>
</dbReference>
<evidence type="ECO:0000313" key="9">
    <source>
        <dbReference type="Proteomes" id="UP000800097"/>
    </source>
</evidence>
<evidence type="ECO:0000256" key="6">
    <source>
        <dbReference type="SAM" id="MobiDB-lite"/>
    </source>
</evidence>
<dbReference type="AlphaFoldDB" id="A0A6A6JWA3"/>
<comment type="subcellular location">
    <subcellularLocation>
        <location evidence="1">Nucleus</location>
    </subcellularLocation>
</comment>
<dbReference type="OrthoDB" id="5426798at2759"/>
<name>A0A6A6JWA3_WESOR</name>
<dbReference type="PANTHER" id="PTHR47338">
    <property type="entry name" value="ZN(II)2CYS6 TRANSCRIPTION FACTOR (EUROFUNG)-RELATED"/>
    <property type="match status" value="1"/>
</dbReference>
<feature type="domain" description="Zn(2)-C6 fungal-type" evidence="7">
    <location>
        <begin position="275"/>
        <end position="303"/>
    </location>
</feature>
<dbReference type="GO" id="GO:0008270">
    <property type="term" value="F:zinc ion binding"/>
    <property type="evidence" value="ECO:0007669"/>
    <property type="project" value="InterPro"/>
</dbReference>
<evidence type="ECO:0000256" key="4">
    <source>
        <dbReference type="ARBA" id="ARBA00023163"/>
    </source>
</evidence>
<accession>A0A6A6JWA3</accession>
<feature type="region of interest" description="Disordered" evidence="6">
    <location>
        <begin position="1"/>
        <end position="113"/>
    </location>
</feature>
<evidence type="ECO:0000313" key="8">
    <source>
        <dbReference type="EMBL" id="KAF2280016.1"/>
    </source>
</evidence>
<dbReference type="PROSITE" id="PS50048">
    <property type="entry name" value="ZN2_CY6_FUNGAL_2"/>
    <property type="match status" value="1"/>
</dbReference>
<feature type="region of interest" description="Disordered" evidence="6">
    <location>
        <begin position="128"/>
        <end position="222"/>
    </location>
</feature>
<dbReference type="InterPro" id="IPR050815">
    <property type="entry name" value="TF_fung"/>
</dbReference>
<feature type="compositionally biased region" description="Polar residues" evidence="6">
    <location>
        <begin position="135"/>
        <end position="145"/>
    </location>
</feature>
<keyword evidence="2" id="KW-0479">Metal-binding</keyword>
<evidence type="ECO:0000259" key="7">
    <source>
        <dbReference type="PROSITE" id="PS50048"/>
    </source>
</evidence>
<evidence type="ECO:0000256" key="5">
    <source>
        <dbReference type="ARBA" id="ARBA00023242"/>
    </source>
</evidence>